<dbReference type="SFLD" id="SFLDS00052">
    <property type="entry name" value="Ferric_Reductase_Domain"/>
    <property type="match status" value="1"/>
</dbReference>
<protein>
    <submittedName>
        <fullName evidence="11">Ferric reductase-like transmembrane component</fullName>
    </submittedName>
</protein>
<dbReference type="SFLD" id="SFLDG01168">
    <property type="entry name" value="Ferric_reductase_subgroup_(FRE"/>
    <property type="match status" value="1"/>
</dbReference>
<dbReference type="InterPro" id="IPR039261">
    <property type="entry name" value="FNR_nucleotide-bd"/>
</dbReference>
<evidence type="ECO:0000256" key="9">
    <source>
        <dbReference type="SAM" id="SignalP"/>
    </source>
</evidence>
<evidence type="ECO:0000256" key="8">
    <source>
        <dbReference type="SAM" id="Phobius"/>
    </source>
</evidence>
<gene>
    <name evidence="11" type="ORF">B0H63DRAFT_558187</name>
</gene>
<evidence type="ECO:0000256" key="2">
    <source>
        <dbReference type="ARBA" id="ARBA00022448"/>
    </source>
</evidence>
<organism evidence="11 12">
    <name type="scientific">Podospora didyma</name>
    <dbReference type="NCBI Taxonomy" id="330526"/>
    <lineage>
        <taxon>Eukaryota</taxon>
        <taxon>Fungi</taxon>
        <taxon>Dikarya</taxon>
        <taxon>Ascomycota</taxon>
        <taxon>Pezizomycotina</taxon>
        <taxon>Sordariomycetes</taxon>
        <taxon>Sordariomycetidae</taxon>
        <taxon>Sordariales</taxon>
        <taxon>Podosporaceae</taxon>
        <taxon>Podospora</taxon>
    </lineage>
</organism>
<reference evidence="11" key="1">
    <citation type="journal article" date="2023" name="Mol. Phylogenet. Evol.">
        <title>Genome-scale phylogeny and comparative genomics of the fungal order Sordariales.</title>
        <authorList>
            <person name="Hensen N."/>
            <person name="Bonometti L."/>
            <person name="Westerberg I."/>
            <person name="Brannstrom I.O."/>
            <person name="Guillou S."/>
            <person name="Cros-Aarteil S."/>
            <person name="Calhoun S."/>
            <person name="Haridas S."/>
            <person name="Kuo A."/>
            <person name="Mondo S."/>
            <person name="Pangilinan J."/>
            <person name="Riley R."/>
            <person name="LaButti K."/>
            <person name="Andreopoulos B."/>
            <person name="Lipzen A."/>
            <person name="Chen C."/>
            <person name="Yan M."/>
            <person name="Daum C."/>
            <person name="Ng V."/>
            <person name="Clum A."/>
            <person name="Steindorff A."/>
            <person name="Ohm R.A."/>
            <person name="Martin F."/>
            <person name="Silar P."/>
            <person name="Natvig D.O."/>
            <person name="Lalanne C."/>
            <person name="Gautier V."/>
            <person name="Ament-Velasquez S.L."/>
            <person name="Kruys A."/>
            <person name="Hutchinson M.I."/>
            <person name="Powell A.J."/>
            <person name="Barry K."/>
            <person name="Miller A.N."/>
            <person name="Grigoriev I.V."/>
            <person name="Debuchy R."/>
            <person name="Gladieux P."/>
            <person name="Hiltunen Thoren M."/>
            <person name="Johannesson H."/>
        </authorList>
    </citation>
    <scope>NUCLEOTIDE SEQUENCE</scope>
    <source>
        <strain evidence="11">CBS 232.78</strain>
    </source>
</reference>
<dbReference type="PROSITE" id="PS51384">
    <property type="entry name" value="FAD_FR"/>
    <property type="match status" value="1"/>
</dbReference>
<comment type="caution">
    <text evidence="11">The sequence shown here is derived from an EMBL/GenBank/DDBJ whole genome shotgun (WGS) entry which is preliminary data.</text>
</comment>
<dbReference type="Proteomes" id="UP001285441">
    <property type="component" value="Unassembled WGS sequence"/>
</dbReference>
<keyword evidence="12" id="KW-1185">Reference proteome</keyword>
<keyword evidence="4 8" id="KW-1133">Transmembrane helix</keyword>
<feature type="transmembrane region" description="Helical" evidence="8">
    <location>
        <begin position="345"/>
        <end position="366"/>
    </location>
</feature>
<dbReference type="GO" id="GO:0005886">
    <property type="term" value="C:plasma membrane"/>
    <property type="evidence" value="ECO:0007669"/>
    <property type="project" value="TreeGrafter"/>
</dbReference>
<comment type="subcellular location">
    <subcellularLocation>
        <location evidence="1">Membrane</location>
        <topology evidence="1">Multi-pass membrane protein</topology>
    </subcellularLocation>
</comment>
<keyword evidence="5" id="KW-0406">Ion transport</keyword>
<evidence type="ECO:0000256" key="7">
    <source>
        <dbReference type="ARBA" id="ARBA00023180"/>
    </source>
</evidence>
<dbReference type="AlphaFoldDB" id="A0AAE0NRT2"/>
<dbReference type="Pfam" id="PF01794">
    <property type="entry name" value="Ferric_reduct"/>
    <property type="match status" value="1"/>
</dbReference>
<dbReference type="GO" id="GO:0000293">
    <property type="term" value="F:ferric-chelate reductase activity"/>
    <property type="evidence" value="ECO:0007669"/>
    <property type="project" value="TreeGrafter"/>
</dbReference>
<dbReference type="InterPro" id="IPR017927">
    <property type="entry name" value="FAD-bd_FR_type"/>
</dbReference>
<feature type="transmembrane region" description="Helical" evidence="8">
    <location>
        <begin position="174"/>
        <end position="195"/>
    </location>
</feature>
<keyword evidence="2" id="KW-0813">Transport</keyword>
<dbReference type="GO" id="GO:0006826">
    <property type="term" value="P:iron ion transport"/>
    <property type="evidence" value="ECO:0007669"/>
    <property type="project" value="TreeGrafter"/>
</dbReference>
<feature type="transmembrane region" description="Helical" evidence="8">
    <location>
        <begin position="270"/>
        <end position="292"/>
    </location>
</feature>
<dbReference type="GO" id="GO:0015677">
    <property type="term" value="P:copper ion import"/>
    <property type="evidence" value="ECO:0007669"/>
    <property type="project" value="TreeGrafter"/>
</dbReference>
<keyword evidence="9" id="KW-0732">Signal</keyword>
<proteinExistence type="predicted"/>
<dbReference type="PANTHER" id="PTHR32361:SF9">
    <property type="entry name" value="FERRIC REDUCTASE TRANSMEMBRANE COMPONENT 3-RELATED"/>
    <property type="match status" value="1"/>
</dbReference>
<keyword evidence="6 8" id="KW-0472">Membrane</keyword>
<feature type="signal peptide" evidence="9">
    <location>
        <begin position="1"/>
        <end position="21"/>
    </location>
</feature>
<name>A0AAE0NRT2_9PEZI</name>
<evidence type="ECO:0000256" key="1">
    <source>
        <dbReference type="ARBA" id="ARBA00004141"/>
    </source>
</evidence>
<feature type="chain" id="PRO_5042268274" evidence="9">
    <location>
        <begin position="22"/>
        <end position="687"/>
    </location>
</feature>
<accession>A0AAE0NRT2</accession>
<dbReference type="CDD" id="cd06186">
    <property type="entry name" value="NOX_Duox_like_FAD_NADP"/>
    <property type="match status" value="1"/>
</dbReference>
<sequence length="687" mass="76607">MKVSTLARCLLLLLPGSPALAQDFLVGYGNYPYDPICAQSCLQAFRSYLLSCSDLEAAKKPFDPLAPPTSPSCYAKDTPFLTSAAWCFSSKCSEESIAKLEGYWQKSVSGSQAVPPKWSYSVALDKVDPRPPAYQLTFSDLQLNRTSLVVESLYLSSWNGMTALYEEDVKESKFGIILLVVAVGLPIVLTWARVLPFAEAISDRIKPYLIYPSIFGTYHTRPLPFRLGNLPTLGQTLYITVFTIVNILLAAVDYKSLQPNAFFLTQYKEVVNYICIRTGAFAFVLLPILLLFSSRNNILLYLCNWPHSTFLLLHRWVARLFMVHVVIHSITALRIYRFFENTSWWAWGIVATVLTVVLTVGSGLYVRKAQYELFLISHVVLAVLVIVGSWYHLIGWYAYLGKTIARKNTLGYELWLYFAAAVWFFDRLVRVGRVVRWGPQKARVTEVGDDYLRVDIAGVRWGSMEPGRHVFAYFPTVRPWTPWENHPFSVVPTSLLRGLPTETAKPESPADEEKQLAAAVHTMPPTADETGAAGITLFIRKSAGITAYLKPNNGLLTFLDGPYASGSTREFLRCDRVLLIAGGIGITGALPWAHSHLNMKLVWSVKETARGLVDAVDLGRVANKEVRIGSRFNVEELIVEEEDAGWARVGIVVCGPGSLCDDARAAVVDAGRRGKTVFELEVEAFSW</sequence>
<dbReference type="InterPro" id="IPR051410">
    <property type="entry name" value="Ferric/Cupric_Reductase"/>
</dbReference>
<dbReference type="GO" id="GO:0006879">
    <property type="term" value="P:intracellular iron ion homeostasis"/>
    <property type="evidence" value="ECO:0007669"/>
    <property type="project" value="TreeGrafter"/>
</dbReference>
<evidence type="ECO:0000313" key="11">
    <source>
        <dbReference type="EMBL" id="KAK3386492.1"/>
    </source>
</evidence>
<feature type="transmembrane region" description="Helical" evidence="8">
    <location>
        <begin position="414"/>
        <end position="431"/>
    </location>
</feature>
<keyword evidence="7" id="KW-0325">Glycoprotein</keyword>
<evidence type="ECO:0000256" key="3">
    <source>
        <dbReference type="ARBA" id="ARBA00022692"/>
    </source>
</evidence>
<evidence type="ECO:0000256" key="6">
    <source>
        <dbReference type="ARBA" id="ARBA00023136"/>
    </source>
</evidence>
<evidence type="ECO:0000313" key="12">
    <source>
        <dbReference type="Proteomes" id="UP001285441"/>
    </source>
</evidence>
<reference evidence="11" key="2">
    <citation type="submission" date="2023-06" db="EMBL/GenBank/DDBJ databases">
        <authorList>
            <consortium name="Lawrence Berkeley National Laboratory"/>
            <person name="Haridas S."/>
            <person name="Hensen N."/>
            <person name="Bonometti L."/>
            <person name="Westerberg I."/>
            <person name="Brannstrom I.O."/>
            <person name="Guillou S."/>
            <person name="Cros-Aarteil S."/>
            <person name="Calhoun S."/>
            <person name="Kuo A."/>
            <person name="Mondo S."/>
            <person name="Pangilinan J."/>
            <person name="Riley R."/>
            <person name="LaButti K."/>
            <person name="Andreopoulos B."/>
            <person name="Lipzen A."/>
            <person name="Chen C."/>
            <person name="Yanf M."/>
            <person name="Daum C."/>
            <person name="Ng V."/>
            <person name="Clum A."/>
            <person name="Steindorff A."/>
            <person name="Ohm R."/>
            <person name="Martin F."/>
            <person name="Silar P."/>
            <person name="Natvig D."/>
            <person name="Lalanne C."/>
            <person name="Gautier V."/>
            <person name="Ament-velasquez S.L."/>
            <person name="Kruys A."/>
            <person name="Hutchinson M.I."/>
            <person name="Powell A.J."/>
            <person name="Barry K."/>
            <person name="Miller A.N."/>
            <person name="Grigoriev I.V."/>
            <person name="Debuchy R."/>
            <person name="Gladieux P."/>
            <person name="Thoren M.H."/>
            <person name="Johannesson H."/>
        </authorList>
    </citation>
    <scope>NUCLEOTIDE SEQUENCE</scope>
    <source>
        <strain evidence="11">CBS 232.78</strain>
    </source>
</reference>
<evidence type="ECO:0000259" key="10">
    <source>
        <dbReference type="PROSITE" id="PS51384"/>
    </source>
</evidence>
<dbReference type="PANTHER" id="PTHR32361">
    <property type="entry name" value="FERRIC/CUPRIC REDUCTASE TRANSMEMBRANE COMPONENT"/>
    <property type="match status" value="1"/>
</dbReference>
<feature type="domain" description="FAD-binding FR-type" evidence="10">
    <location>
        <begin position="421"/>
        <end position="569"/>
    </location>
</feature>
<feature type="transmembrane region" description="Helical" evidence="8">
    <location>
        <begin position="373"/>
        <end position="394"/>
    </location>
</feature>
<dbReference type="EMBL" id="JAULSW010000003">
    <property type="protein sequence ID" value="KAK3386492.1"/>
    <property type="molecule type" value="Genomic_DNA"/>
</dbReference>
<keyword evidence="3 8" id="KW-0812">Transmembrane</keyword>
<evidence type="ECO:0000256" key="4">
    <source>
        <dbReference type="ARBA" id="ARBA00022989"/>
    </source>
</evidence>
<feature type="transmembrane region" description="Helical" evidence="8">
    <location>
        <begin position="230"/>
        <end position="250"/>
    </location>
</feature>
<dbReference type="SUPFAM" id="SSF52343">
    <property type="entry name" value="Ferredoxin reductase-like, C-terminal NADP-linked domain"/>
    <property type="match status" value="1"/>
</dbReference>
<evidence type="ECO:0000256" key="5">
    <source>
        <dbReference type="ARBA" id="ARBA00023065"/>
    </source>
</evidence>
<dbReference type="InterPro" id="IPR013130">
    <property type="entry name" value="Fe3_Rdtase_TM_dom"/>
</dbReference>
<dbReference type="Gene3D" id="3.40.50.80">
    <property type="entry name" value="Nucleotide-binding domain of ferredoxin-NADP reductase (FNR) module"/>
    <property type="match status" value="1"/>
</dbReference>